<sequence length="19" mass="2120">MGFHQSIRVPPPNLLNRSG</sequence>
<dbReference type="Proteomes" id="UP000676336">
    <property type="component" value="Unassembled WGS sequence"/>
</dbReference>
<gene>
    <name evidence="1" type="ORF">SMN809_LOCUS19807</name>
</gene>
<organism evidence="1 2">
    <name type="scientific">Rotaria magnacalcarata</name>
    <dbReference type="NCBI Taxonomy" id="392030"/>
    <lineage>
        <taxon>Eukaryota</taxon>
        <taxon>Metazoa</taxon>
        <taxon>Spiralia</taxon>
        <taxon>Gnathifera</taxon>
        <taxon>Rotifera</taxon>
        <taxon>Eurotatoria</taxon>
        <taxon>Bdelloidea</taxon>
        <taxon>Philodinida</taxon>
        <taxon>Philodinidae</taxon>
        <taxon>Rotaria</taxon>
    </lineage>
</organism>
<dbReference type="AlphaFoldDB" id="A0A8S2R922"/>
<reference evidence="1" key="1">
    <citation type="submission" date="2021-02" db="EMBL/GenBank/DDBJ databases">
        <authorList>
            <person name="Nowell W R."/>
        </authorList>
    </citation>
    <scope>NUCLEOTIDE SEQUENCE</scope>
</reference>
<feature type="non-terminal residue" evidence="1">
    <location>
        <position position="19"/>
    </location>
</feature>
<protein>
    <submittedName>
        <fullName evidence="1">Uncharacterized protein</fullName>
    </submittedName>
</protein>
<name>A0A8S2R922_9BILA</name>
<dbReference type="EMBL" id="CAJOBI010010155">
    <property type="protein sequence ID" value="CAF4151930.1"/>
    <property type="molecule type" value="Genomic_DNA"/>
</dbReference>
<evidence type="ECO:0000313" key="2">
    <source>
        <dbReference type="Proteomes" id="UP000676336"/>
    </source>
</evidence>
<comment type="caution">
    <text evidence="1">The sequence shown here is derived from an EMBL/GenBank/DDBJ whole genome shotgun (WGS) entry which is preliminary data.</text>
</comment>
<evidence type="ECO:0000313" key="1">
    <source>
        <dbReference type="EMBL" id="CAF4151930.1"/>
    </source>
</evidence>
<proteinExistence type="predicted"/>
<accession>A0A8S2R922</accession>